<sequence>MRHFGVLKPDTFVKVLNYTAIPAFLAYIFSMFIYPWASSSWSWSHVHSVWHNWQALNVGMLAFLSSTIAFNISRYNNYKQRQRDFIASRAFLSHALSQLTGYFKNSSLIVKEAWPKVKGRAFTTPLENKELVLPEDYKEIFSRCIQTADSDVGEHLASILTKLQVHHSRVSELIDEFGINSAAYLSSDNLVSYMFSLGELQALVNTSFKFARGEEKFKKRTLSLQDFTTAYLILDLDPEYYDDLLEFTQRYVERNSNNT</sequence>
<reference evidence="2 3" key="1">
    <citation type="submission" date="2022-05" db="EMBL/GenBank/DDBJ databases">
        <authorList>
            <person name="Park J.-S."/>
        </authorList>
    </citation>
    <scope>NUCLEOTIDE SEQUENCE [LARGE SCALE GENOMIC DNA]</scope>
    <source>
        <strain evidence="2 3">2012CJ34-2</strain>
    </source>
</reference>
<evidence type="ECO:0000313" key="2">
    <source>
        <dbReference type="EMBL" id="MCL6272299.1"/>
    </source>
</evidence>
<dbReference type="RefSeq" id="WP_249701994.1">
    <property type="nucleotide sequence ID" value="NZ_JAMFLX010000109.1"/>
</dbReference>
<protein>
    <recommendedName>
        <fullName evidence="4">DUF4760 domain-containing protein</fullName>
    </recommendedName>
</protein>
<feature type="transmembrane region" description="Helical" evidence="1">
    <location>
        <begin position="12"/>
        <end position="34"/>
    </location>
</feature>
<feature type="transmembrane region" description="Helical" evidence="1">
    <location>
        <begin position="54"/>
        <end position="73"/>
    </location>
</feature>
<keyword evidence="1" id="KW-1133">Transmembrane helix</keyword>
<keyword evidence="3" id="KW-1185">Reference proteome</keyword>
<keyword evidence="1" id="KW-0812">Transmembrane</keyword>
<comment type="caution">
    <text evidence="2">The sequence shown here is derived from an EMBL/GenBank/DDBJ whole genome shotgun (WGS) entry which is preliminary data.</text>
</comment>
<proteinExistence type="predicted"/>
<feature type="non-terminal residue" evidence="2">
    <location>
        <position position="259"/>
    </location>
</feature>
<dbReference type="EMBL" id="JAMFLX010000109">
    <property type="protein sequence ID" value="MCL6272299.1"/>
    <property type="molecule type" value="Genomic_DNA"/>
</dbReference>
<evidence type="ECO:0000313" key="3">
    <source>
        <dbReference type="Proteomes" id="UP001203338"/>
    </source>
</evidence>
<dbReference type="Proteomes" id="UP001203338">
    <property type="component" value="Unassembled WGS sequence"/>
</dbReference>
<keyword evidence="1" id="KW-0472">Membrane</keyword>
<name>A0ABT0PLN1_9GAMM</name>
<accession>A0ABT0PLN1</accession>
<organism evidence="2 3">
    <name type="scientific">Parendozoicomonas callyspongiae</name>
    <dbReference type="NCBI Taxonomy" id="2942213"/>
    <lineage>
        <taxon>Bacteria</taxon>
        <taxon>Pseudomonadati</taxon>
        <taxon>Pseudomonadota</taxon>
        <taxon>Gammaproteobacteria</taxon>
        <taxon>Oceanospirillales</taxon>
        <taxon>Endozoicomonadaceae</taxon>
        <taxon>Parendozoicomonas</taxon>
    </lineage>
</organism>
<evidence type="ECO:0000256" key="1">
    <source>
        <dbReference type="SAM" id="Phobius"/>
    </source>
</evidence>
<gene>
    <name evidence="2" type="ORF">M3P05_20495</name>
</gene>
<evidence type="ECO:0008006" key="4">
    <source>
        <dbReference type="Google" id="ProtNLM"/>
    </source>
</evidence>